<keyword evidence="8" id="KW-1185">Reference proteome</keyword>
<evidence type="ECO:0000313" key="8">
    <source>
        <dbReference type="Proteomes" id="UP001318860"/>
    </source>
</evidence>
<keyword evidence="4" id="KW-0539">Nucleus</keyword>
<dbReference type="InterPro" id="IPR019191">
    <property type="entry name" value="Essential_protein_Yae1_N"/>
</dbReference>
<dbReference type="Pfam" id="PF09811">
    <property type="entry name" value="Yae1_N"/>
    <property type="match status" value="1"/>
</dbReference>
<sequence length="292" mass="32291">MDQKPGTQLPWLTSPSSSPAASHYSVSFQRLSKIYLFGSLSFSSDSILRPKRSGLVKSFGNPSLAVIEMDQKPGTQIQGSIAYELYSDILQSSSVELDGGSTAAQADDNLHESDPGDLWYDDESSYEESVEKLNKASDMEREWQRRHNQFHTIGYRDGLIAAKEAAAQEGFNIGFKDSVFTGYNWGVVRGITSAMACLPAALKDTLVETEETRNKFQCLHESVRSLSTTDALKLFYEDQKKSSNQKESAKPSSSVAASNHQSSDISILENYRIELQSLISESPLLEGHLKIN</sequence>
<reference evidence="7 8" key="1">
    <citation type="journal article" date="2021" name="Comput. Struct. Biotechnol. J.">
        <title>De novo genome assembly of the potent medicinal plant Rehmannia glutinosa using nanopore technology.</title>
        <authorList>
            <person name="Ma L."/>
            <person name="Dong C."/>
            <person name="Song C."/>
            <person name="Wang X."/>
            <person name="Zheng X."/>
            <person name="Niu Y."/>
            <person name="Chen S."/>
            <person name="Feng W."/>
        </authorList>
    </citation>
    <scope>NUCLEOTIDE SEQUENCE [LARGE SCALE GENOMIC DNA]</scope>
    <source>
        <strain evidence="7">DH-2019</strain>
    </source>
</reference>
<comment type="subcellular location">
    <subcellularLocation>
        <location evidence="2">Cytoplasm</location>
    </subcellularLocation>
    <subcellularLocation>
        <location evidence="1">Nucleus</location>
    </subcellularLocation>
</comment>
<protein>
    <recommendedName>
        <fullName evidence="6">Essential protein Yae1 N-terminal domain-containing protein</fullName>
    </recommendedName>
</protein>
<evidence type="ECO:0000256" key="5">
    <source>
        <dbReference type="SAM" id="MobiDB-lite"/>
    </source>
</evidence>
<dbReference type="Proteomes" id="UP001318860">
    <property type="component" value="Unassembled WGS sequence"/>
</dbReference>
<accession>A0ABR0W2H2</accession>
<comment type="caution">
    <text evidence="7">The sequence shown here is derived from an EMBL/GenBank/DDBJ whole genome shotgun (WGS) entry which is preliminary data.</text>
</comment>
<gene>
    <name evidence="7" type="ORF">DH2020_025865</name>
</gene>
<dbReference type="InterPro" id="IPR038881">
    <property type="entry name" value="Yae1-like"/>
</dbReference>
<evidence type="ECO:0000313" key="7">
    <source>
        <dbReference type="EMBL" id="KAK6140395.1"/>
    </source>
</evidence>
<keyword evidence="3" id="KW-0963">Cytoplasm</keyword>
<evidence type="ECO:0000256" key="3">
    <source>
        <dbReference type="ARBA" id="ARBA00022490"/>
    </source>
</evidence>
<evidence type="ECO:0000256" key="4">
    <source>
        <dbReference type="ARBA" id="ARBA00023242"/>
    </source>
</evidence>
<dbReference type="PANTHER" id="PTHR18829:SF0">
    <property type="entry name" value="PROTEIN YAE1 HOMOLOG"/>
    <property type="match status" value="1"/>
</dbReference>
<name>A0ABR0W2H2_REHGL</name>
<dbReference type="EMBL" id="JABTTQ020000336">
    <property type="protein sequence ID" value="KAK6140395.1"/>
    <property type="molecule type" value="Genomic_DNA"/>
</dbReference>
<feature type="compositionally biased region" description="Low complexity" evidence="5">
    <location>
        <begin position="252"/>
        <end position="263"/>
    </location>
</feature>
<feature type="region of interest" description="Disordered" evidence="5">
    <location>
        <begin position="1"/>
        <end position="20"/>
    </location>
</feature>
<dbReference type="PANTHER" id="PTHR18829">
    <property type="entry name" value="PROTEIN YAE1 HOMOLOG"/>
    <property type="match status" value="1"/>
</dbReference>
<organism evidence="7 8">
    <name type="scientific">Rehmannia glutinosa</name>
    <name type="common">Chinese foxglove</name>
    <dbReference type="NCBI Taxonomy" id="99300"/>
    <lineage>
        <taxon>Eukaryota</taxon>
        <taxon>Viridiplantae</taxon>
        <taxon>Streptophyta</taxon>
        <taxon>Embryophyta</taxon>
        <taxon>Tracheophyta</taxon>
        <taxon>Spermatophyta</taxon>
        <taxon>Magnoliopsida</taxon>
        <taxon>eudicotyledons</taxon>
        <taxon>Gunneridae</taxon>
        <taxon>Pentapetalae</taxon>
        <taxon>asterids</taxon>
        <taxon>lamiids</taxon>
        <taxon>Lamiales</taxon>
        <taxon>Orobanchaceae</taxon>
        <taxon>Rehmannieae</taxon>
        <taxon>Rehmannia</taxon>
    </lineage>
</organism>
<evidence type="ECO:0000259" key="6">
    <source>
        <dbReference type="Pfam" id="PF09811"/>
    </source>
</evidence>
<evidence type="ECO:0000256" key="2">
    <source>
        <dbReference type="ARBA" id="ARBA00004496"/>
    </source>
</evidence>
<proteinExistence type="predicted"/>
<feature type="region of interest" description="Disordered" evidence="5">
    <location>
        <begin position="242"/>
        <end position="263"/>
    </location>
</feature>
<feature type="domain" description="Essential protein Yae1 N-terminal" evidence="6">
    <location>
        <begin position="154"/>
        <end position="191"/>
    </location>
</feature>
<evidence type="ECO:0000256" key="1">
    <source>
        <dbReference type="ARBA" id="ARBA00004123"/>
    </source>
</evidence>